<dbReference type="RefSeq" id="WP_183204945.1">
    <property type="nucleotide sequence ID" value="NZ_BAAAER010000003.1"/>
</dbReference>
<comment type="caution">
    <text evidence="1">The sequence shown here is derived from an EMBL/GenBank/DDBJ whole genome shotgun (WGS) entry which is preliminary data.</text>
</comment>
<proteinExistence type="predicted"/>
<organism evidence="1 2">
    <name type="scientific">Brevundimonas lenta</name>
    <dbReference type="NCBI Taxonomy" id="424796"/>
    <lineage>
        <taxon>Bacteria</taxon>
        <taxon>Pseudomonadati</taxon>
        <taxon>Pseudomonadota</taxon>
        <taxon>Alphaproteobacteria</taxon>
        <taxon>Caulobacterales</taxon>
        <taxon>Caulobacteraceae</taxon>
        <taxon>Brevundimonas</taxon>
    </lineage>
</organism>
<dbReference type="EMBL" id="JACIDM010000003">
    <property type="protein sequence ID" value="MBB4083796.1"/>
    <property type="molecule type" value="Genomic_DNA"/>
</dbReference>
<sequence length="53" mass="6320">MTRNLARTRDEAELLDLDAWDAPRRLTKDELFEAGGPGWRRHERRLDDLEENL</sequence>
<gene>
    <name evidence="1" type="ORF">GGR12_002684</name>
</gene>
<keyword evidence="2" id="KW-1185">Reference proteome</keyword>
<name>A0A7W6JET9_9CAUL</name>
<dbReference type="Proteomes" id="UP000529946">
    <property type="component" value="Unassembled WGS sequence"/>
</dbReference>
<accession>A0A7W6JET9</accession>
<evidence type="ECO:0000313" key="1">
    <source>
        <dbReference type="EMBL" id="MBB4083796.1"/>
    </source>
</evidence>
<dbReference type="AlphaFoldDB" id="A0A7W6JET9"/>
<protein>
    <submittedName>
        <fullName evidence="1">Uncharacterized protein</fullName>
    </submittedName>
</protein>
<evidence type="ECO:0000313" key="2">
    <source>
        <dbReference type="Proteomes" id="UP000529946"/>
    </source>
</evidence>
<reference evidence="1 2" key="1">
    <citation type="submission" date="2020-08" db="EMBL/GenBank/DDBJ databases">
        <title>Genomic Encyclopedia of Type Strains, Phase IV (KMG-IV): sequencing the most valuable type-strain genomes for metagenomic binning, comparative biology and taxonomic classification.</title>
        <authorList>
            <person name="Goeker M."/>
        </authorList>
    </citation>
    <scope>NUCLEOTIDE SEQUENCE [LARGE SCALE GENOMIC DNA]</scope>
    <source>
        <strain evidence="1 2">DSM 23960</strain>
    </source>
</reference>